<dbReference type="Ensembl" id="ENSCPRT00005029387.1">
    <property type="protein sequence ID" value="ENSCPRP00005025183.1"/>
    <property type="gene ID" value="ENSCPRG00005017463.1"/>
</dbReference>
<keyword evidence="4 9" id="KW-0732">Signal</keyword>
<protein>
    <recommendedName>
        <fullName evidence="2">Acrosin-binding protein</fullName>
    </recommendedName>
    <alternativeName>
        <fullName evidence="6">Acrosin-binding protein, 60 kDa form</fullName>
    </alternativeName>
    <alternativeName>
        <fullName evidence="7">Proacrosin-binding protein sp32</fullName>
    </alternativeName>
</protein>
<evidence type="ECO:0000256" key="9">
    <source>
        <dbReference type="SAM" id="SignalP"/>
    </source>
</evidence>
<evidence type="ECO:0000256" key="1">
    <source>
        <dbReference type="ARBA" id="ARBA00004218"/>
    </source>
</evidence>
<dbReference type="Proteomes" id="UP000594220">
    <property type="component" value="Unplaced"/>
</dbReference>
<dbReference type="GO" id="GO:0001669">
    <property type="term" value="C:acrosomal vesicle"/>
    <property type="evidence" value="ECO:0007669"/>
    <property type="project" value="UniProtKB-SubCell"/>
</dbReference>
<evidence type="ECO:0000256" key="7">
    <source>
        <dbReference type="ARBA" id="ARBA00033453"/>
    </source>
</evidence>
<comment type="subcellular location">
    <subcellularLocation>
        <location evidence="1">Cytoplasmic vesicle</location>
        <location evidence="1">Secretory vesicle</location>
        <location evidence="1">Acrosome</location>
    </subcellularLocation>
</comment>
<dbReference type="GO" id="GO:0005634">
    <property type="term" value="C:nucleus"/>
    <property type="evidence" value="ECO:0007669"/>
    <property type="project" value="TreeGrafter"/>
</dbReference>
<keyword evidence="11" id="KW-1185">Reference proteome</keyword>
<evidence type="ECO:0000256" key="3">
    <source>
        <dbReference type="ARBA" id="ARBA00022553"/>
    </source>
</evidence>
<evidence type="ECO:0000313" key="10">
    <source>
        <dbReference type="Ensembl" id="ENSCPRP00005025183.1"/>
    </source>
</evidence>
<accession>A0A7M4FK69</accession>
<evidence type="ECO:0000256" key="4">
    <source>
        <dbReference type="ARBA" id="ARBA00022729"/>
    </source>
</evidence>
<dbReference type="InterPro" id="IPR009865">
    <property type="entry name" value="Proacrosin-bd"/>
</dbReference>
<name>A0A7M4FK69_CROPO</name>
<keyword evidence="5" id="KW-0968">Cytoplasmic vesicle</keyword>
<evidence type="ECO:0000256" key="5">
    <source>
        <dbReference type="ARBA" id="ARBA00023329"/>
    </source>
</evidence>
<dbReference type="OMA" id="YENHGSC"/>
<evidence type="ECO:0000256" key="6">
    <source>
        <dbReference type="ARBA" id="ARBA00032734"/>
    </source>
</evidence>
<keyword evidence="3" id="KW-0597">Phosphoprotein</keyword>
<dbReference type="PANTHER" id="PTHR21362:SF1">
    <property type="entry name" value="ACROSIN-BINDING PROTEIN"/>
    <property type="match status" value="1"/>
</dbReference>
<feature type="signal peptide" evidence="9">
    <location>
        <begin position="1"/>
        <end position="30"/>
    </location>
</feature>
<proteinExistence type="predicted"/>
<evidence type="ECO:0000256" key="8">
    <source>
        <dbReference type="ARBA" id="ARBA00045517"/>
    </source>
</evidence>
<feature type="chain" id="PRO_5029656873" description="Acrosin-binding protein" evidence="9">
    <location>
        <begin position="31"/>
        <end position="113"/>
    </location>
</feature>
<evidence type="ECO:0000313" key="11">
    <source>
        <dbReference type="Proteomes" id="UP000594220"/>
    </source>
</evidence>
<dbReference type="AlphaFoldDB" id="A0A7M4FK69"/>
<reference evidence="10" key="2">
    <citation type="submission" date="2025-09" db="UniProtKB">
        <authorList>
            <consortium name="Ensembl"/>
        </authorList>
    </citation>
    <scope>IDENTIFICATION</scope>
</reference>
<evidence type="ECO:0000256" key="2">
    <source>
        <dbReference type="ARBA" id="ARBA00018940"/>
    </source>
</evidence>
<reference evidence="10" key="1">
    <citation type="submission" date="2025-08" db="UniProtKB">
        <authorList>
            <consortium name="Ensembl"/>
        </authorList>
    </citation>
    <scope>IDENTIFICATION</scope>
</reference>
<comment type="function">
    <text evidence="8">Acrosomal protein that maintains proacrosin (pro-ACR) as an enzymatically inactive zymogen in the acrosome. Involved also in the acrosome formation.</text>
</comment>
<dbReference type="GeneTree" id="ENSGT00960000189321"/>
<dbReference type="PANTHER" id="PTHR21362">
    <property type="entry name" value="ACROSIN-BINDING PROTEIN"/>
    <property type="match status" value="1"/>
</dbReference>
<organism evidence="10 11">
    <name type="scientific">Crocodylus porosus</name>
    <name type="common">Saltwater crocodile</name>
    <name type="synonym">Estuarine crocodile</name>
    <dbReference type="NCBI Taxonomy" id="8502"/>
    <lineage>
        <taxon>Eukaryota</taxon>
        <taxon>Metazoa</taxon>
        <taxon>Chordata</taxon>
        <taxon>Craniata</taxon>
        <taxon>Vertebrata</taxon>
        <taxon>Euteleostomi</taxon>
        <taxon>Archelosauria</taxon>
        <taxon>Archosauria</taxon>
        <taxon>Crocodylia</taxon>
        <taxon>Longirostres</taxon>
        <taxon>Crocodylidae</taxon>
        <taxon>Crocodylus</taxon>
    </lineage>
</organism>
<sequence>MVASAASHFLPSRLFFHLFIFAVFLNWCSSANSQNKDPPRTGTPLSKEEYVLFFKPLNPPHRASAICLMRALYGCQNPLIKQLDEYENHGCGTPSSCPVFPPLRLLLGVIEKK</sequence>
<dbReference type="Pfam" id="PF07222">
    <property type="entry name" value="PBP_sp32"/>
    <property type="match status" value="1"/>
</dbReference>